<evidence type="ECO:0000313" key="4">
    <source>
        <dbReference type="Proteomes" id="UP001458880"/>
    </source>
</evidence>
<evidence type="ECO:0000313" key="3">
    <source>
        <dbReference type="EMBL" id="KAK9700590.1"/>
    </source>
</evidence>
<dbReference type="Pfam" id="PF10545">
    <property type="entry name" value="MADF_DNA_bdg"/>
    <property type="match status" value="1"/>
</dbReference>
<keyword evidence="4" id="KW-1185">Reference proteome</keyword>
<evidence type="ECO:0000259" key="2">
    <source>
        <dbReference type="Pfam" id="PF10545"/>
    </source>
</evidence>
<protein>
    <submittedName>
        <fullName evidence="3">Alcohol dehydrogenase transcription factor Myb/SANT-like</fullName>
    </submittedName>
</protein>
<dbReference type="Proteomes" id="UP001458880">
    <property type="component" value="Unassembled WGS sequence"/>
</dbReference>
<name>A0AAW1JCN1_POPJA</name>
<dbReference type="InterPro" id="IPR006578">
    <property type="entry name" value="MADF-dom"/>
</dbReference>
<feature type="region of interest" description="Disordered" evidence="1">
    <location>
        <begin position="154"/>
        <end position="186"/>
    </location>
</feature>
<accession>A0AAW1JCN1</accession>
<comment type="caution">
    <text evidence="3">The sequence shown here is derived from an EMBL/GenBank/DDBJ whole genome shotgun (WGS) entry which is preliminary data.</text>
</comment>
<proteinExistence type="predicted"/>
<feature type="domain" description="MADF" evidence="2">
    <location>
        <begin position="75"/>
        <end position="119"/>
    </location>
</feature>
<gene>
    <name evidence="3" type="ORF">QE152_g31121</name>
</gene>
<organism evidence="3 4">
    <name type="scientific">Popillia japonica</name>
    <name type="common">Japanese beetle</name>
    <dbReference type="NCBI Taxonomy" id="7064"/>
    <lineage>
        <taxon>Eukaryota</taxon>
        <taxon>Metazoa</taxon>
        <taxon>Ecdysozoa</taxon>
        <taxon>Arthropoda</taxon>
        <taxon>Hexapoda</taxon>
        <taxon>Insecta</taxon>
        <taxon>Pterygota</taxon>
        <taxon>Neoptera</taxon>
        <taxon>Endopterygota</taxon>
        <taxon>Coleoptera</taxon>
        <taxon>Polyphaga</taxon>
        <taxon>Scarabaeiformia</taxon>
        <taxon>Scarabaeidae</taxon>
        <taxon>Rutelinae</taxon>
        <taxon>Popillia</taxon>
    </lineage>
</organism>
<feature type="non-terminal residue" evidence="3">
    <location>
        <position position="239"/>
    </location>
</feature>
<reference evidence="3 4" key="1">
    <citation type="journal article" date="2024" name="BMC Genomics">
        <title>De novo assembly and annotation of Popillia japonica's genome with initial clues to its potential as an invasive pest.</title>
        <authorList>
            <person name="Cucini C."/>
            <person name="Boschi S."/>
            <person name="Funari R."/>
            <person name="Cardaioli E."/>
            <person name="Iannotti N."/>
            <person name="Marturano G."/>
            <person name="Paoli F."/>
            <person name="Bruttini M."/>
            <person name="Carapelli A."/>
            <person name="Frati F."/>
            <person name="Nardi F."/>
        </authorList>
    </citation>
    <scope>NUCLEOTIDE SEQUENCE [LARGE SCALE GENOMIC DNA]</scope>
    <source>
        <strain evidence="3">DMR45628</strain>
    </source>
</reference>
<dbReference type="AlphaFoldDB" id="A0AAW1JCN1"/>
<sequence length="239" mass="27679">MTNSSNLAKKYEDLAEERKEMVVLQLQTLKAKKKAREEKHVKGMEEMKRKIARDEELELRNIQLAIINLIYILGKELQTKWKSLRDQFIKAKKLERDIKRGASAGKKKTYIYYDQLQFLIHSDESHETVTNLSPDRDILARQMKEVIANIEEGSDSFRAPTPTPTVPIPHTSTSTPKTRKRKIQKDDDDGVRAIINILRQSVELQRQEKDADRMGNKAFLASILPFLDKMSDEVVMEAR</sequence>
<evidence type="ECO:0000256" key="1">
    <source>
        <dbReference type="SAM" id="MobiDB-lite"/>
    </source>
</evidence>
<dbReference type="EMBL" id="JASPKY010000434">
    <property type="protein sequence ID" value="KAK9700590.1"/>
    <property type="molecule type" value="Genomic_DNA"/>
</dbReference>